<dbReference type="EMBL" id="JXJN01023106">
    <property type="status" value="NOT_ANNOTATED_CDS"/>
    <property type="molecule type" value="Genomic_DNA"/>
</dbReference>
<dbReference type="AlphaFoldDB" id="A0A1B0BZE4"/>
<evidence type="ECO:0000259" key="1">
    <source>
        <dbReference type="Pfam" id="PF25789"/>
    </source>
</evidence>
<feature type="domain" description="NAA35-like TPR repeats" evidence="1">
    <location>
        <begin position="105"/>
        <end position="165"/>
    </location>
</feature>
<dbReference type="EMBL" id="JXJN01023105">
    <property type="status" value="NOT_ANNOTATED_CDS"/>
    <property type="molecule type" value="Genomic_DNA"/>
</dbReference>
<dbReference type="EnsemblMetazoa" id="GPPI045031-RA">
    <property type="protein sequence ID" value="GPPI045031-PA"/>
    <property type="gene ID" value="GPPI045031"/>
</dbReference>
<sequence>MDMHYVANLCKKVIPFKRRNNVKQWYMGLFSWAESRGDRFLFKSKEQTEQKEETLYVDVQDLYFAASEALMSRLSIKGLCKMVGATKESKDRIGLNKLEALVLKMVFMCVPEAIRKSSETQSCYAILQVTKINYVVLNVLPKASQKDLKRQPDFDFSKYRHFPIIKLN</sequence>
<evidence type="ECO:0000313" key="2">
    <source>
        <dbReference type="EnsemblMetazoa" id="GPPI045031-PA"/>
    </source>
</evidence>
<accession>A0A1B0BZE4</accession>
<protein>
    <recommendedName>
        <fullName evidence="1">NAA35-like TPR repeats domain-containing protein</fullName>
    </recommendedName>
</protein>
<proteinExistence type="predicted"/>
<keyword evidence="3" id="KW-1185">Reference proteome</keyword>
<dbReference type="Pfam" id="PF25789">
    <property type="entry name" value="TPR_NAA35"/>
    <property type="match status" value="1"/>
</dbReference>
<reference evidence="3" key="1">
    <citation type="submission" date="2015-01" db="EMBL/GenBank/DDBJ databases">
        <authorList>
            <person name="Aksoy S."/>
            <person name="Warren W."/>
            <person name="Wilson R.K."/>
        </authorList>
    </citation>
    <scope>NUCLEOTIDE SEQUENCE [LARGE SCALE GENOMIC DNA]</scope>
    <source>
        <strain evidence="3">IAEA</strain>
    </source>
</reference>
<reference evidence="2" key="2">
    <citation type="submission" date="2020-05" db="UniProtKB">
        <authorList>
            <consortium name="EnsemblMetazoa"/>
        </authorList>
    </citation>
    <scope>IDENTIFICATION</scope>
    <source>
        <strain evidence="2">IAEA</strain>
    </source>
</reference>
<organism evidence="2 3">
    <name type="scientific">Glossina palpalis gambiensis</name>
    <dbReference type="NCBI Taxonomy" id="67801"/>
    <lineage>
        <taxon>Eukaryota</taxon>
        <taxon>Metazoa</taxon>
        <taxon>Ecdysozoa</taxon>
        <taxon>Arthropoda</taxon>
        <taxon>Hexapoda</taxon>
        <taxon>Insecta</taxon>
        <taxon>Pterygota</taxon>
        <taxon>Neoptera</taxon>
        <taxon>Endopterygota</taxon>
        <taxon>Diptera</taxon>
        <taxon>Brachycera</taxon>
        <taxon>Muscomorpha</taxon>
        <taxon>Hippoboscoidea</taxon>
        <taxon>Glossinidae</taxon>
        <taxon>Glossina</taxon>
    </lineage>
</organism>
<dbReference type="Proteomes" id="UP000092460">
    <property type="component" value="Unassembled WGS sequence"/>
</dbReference>
<dbReference type="InterPro" id="IPR057982">
    <property type="entry name" value="TPR_NAA35"/>
</dbReference>
<dbReference type="VEuPathDB" id="VectorBase:GPPI045031"/>
<evidence type="ECO:0000313" key="3">
    <source>
        <dbReference type="Proteomes" id="UP000092460"/>
    </source>
</evidence>
<name>A0A1B0BZE4_9MUSC</name>
<dbReference type="STRING" id="67801.A0A1B0BZE4"/>